<dbReference type="InterPro" id="IPR040213">
    <property type="entry name" value="GIR2-like"/>
</dbReference>
<evidence type="ECO:0000256" key="1">
    <source>
        <dbReference type="SAM" id="MobiDB-lite"/>
    </source>
</evidence>
<gene>
    <name evidence="3" type="ORF">CVIRNUC_008653</name>
</gene>
<feature type="compositionally biased region" description="Acidic residues" evidence="1">
    <location>
        <begin position="237"/>
        <end position="253"/>
    </location>
</feature>
<organism evidence="3 4">
    <name type="scientific">Coccomyxa viridis</name>
    <dbReference type="NCBI Taxonomy" id="1274662"/>
    <lineage>
        <taxon>Eukaryota</taxon>
        <taxon>Viridiplantae</taxon>
        <taxon>Chlorophyta</taxon>
        <taxon>core chlorophytes</taxon>
        <taxon>Trebouxiophyceae</taxon>
        <taxon>Trebouxiophyceae incertae sedis</taxon>
        <taxon>Coccomyxaceae</taxon>
        <taxon>Coccomyxa</taxon>
    </lineage>
</organism>
<dbReference type="SUPFAM" id="SSF54495">
    <property type="entry name" value="UBC-like"/>
    <property type="match status" value="1"/>
</dbReference>
<feature type="compositionally biased region" description="Acidic residues" evidence="1">
    <location>
        <begin position="214"/>
        <end position="230"/>
    </location>
</feature>
<dbReference type="GO" id="GO:0051246">
    <property type="term" value="P:regulation of protein metabolic process"/>
    <property type="evidence" value="ECO:0007669"/>
    <property type="project" value="UniProtKB-ARBA"/>
</dbReference>
<dbReference type="GO" id="GO:0009893">
    <property type="term" value="P:positive regulation of metabolic process"/>
    <property type="evidence" value="ECO:0007669"/>
    <property type="project" value="UniProtKB-ARBA"/>
</dbReference>
<name>A0AAV1IDL5_9CHLO</name>
<dbReference type="SMART" id="SM00591">
    <property type="entry name" value="RWD"/>
    <property type="match status" value="1"/>
</dbReference>
<comment type="caution">
    <text evidence="3">The sequence shown here is derived from an EMBL/GenBank/DDBJ whole genome shotgun (WGS) entry which is preliminary data.</text>
</comment>
<feature type="domain" description="RWD" evidence="2">
    <location>
        <begin position="9"/>
        <end position="121"/>
    </location>
</feature>
<dbReference type="InterPro" id="IPR016135">
    <property type="entry name" value="UBQ-conjugating_enzyme/RWD"/>
</dbReference>
<accession>A0AAV1IDL5</accession>
<dbReference type="FunFam" id="3.10.110.10:FF:000050">
    <property type="entry name" value="eIF-2-alpha kinase GCN2"/>
    <property type="match status" value="1"/>
</dbReference>
<dbReference type="GO" id="GO:0010468">
    <property type="term" value="P:regulation of gene expression"/>
    <property type="evidence" value="ECO:0007669"/>
    <property type="project" value="UniProtKB-ARBA"/>
</dbReference>
<dbReference type="Proteomes" id="UP001314263">
    <property type="component" value="Unassembled WGS sequence"/>
</dbReference>
<evidence type="ECO:0000313" key="4">
    <source>
        <dbReference type="Proteomes" id="UP001314263"/>
    </source>
</evidence>
<dbReference type="Gene3D" id="3.10.110.10">
    <property type="entry name" value="Ubiquitin Conjugating Enzyme"/>
    <property type="match status" value="1"/>
</dbReference>
<dbReference type="InterPro" id="IPR006575">
    <property type="entry name" value="RWD_dom"/>
</dbReference>
<keyword evidence="4" id="KW-1185">Reference proteome</keyword>
<dbReference type="PANTHER" id="PTHR12292">
    <property type="entry name" value="RWD DOMAIN-CONTAINING PROTEIN"/>
    <property type="match status" value="1"/>
</dbReference>
<protein>
    <recommendedName>
        <fullName evidence="2">RWD domain-containing protein</fullName>
    </recommendedName>
</protein>
<reference evidence="3 4" key="1">
    <citation type="submission" date="2023-10" db="EMBL/GenBank/DDBJ databases">
        <authorList>
            <person name="Maclean D."/>
            <person name="Macfadyen A."/>
        </authorList>
    </citation>
    <scope>NUCLEOTIDE SEQUENCE [LARGE SCALE GENOMIC DNA]</scope>
</reference>
<dbReference type="AlphaFoldDB" id="A0AAV1IDL5"/>
<proteinExistence type="predicted"/>
<evidence type="ECO:0000259" key="2">
    <source>
        <dbReference type="PROSITE" id="PS50908"/>
    </source>
</evidence>
<sequence>MDYKAEQEMELEALEAILMEDFSELVDDVPEGWSSSSPCYRILINPTEEAANEDYKLELVFSHTPAYPDEAPLYKARSIRGLGSADLADVSVRLAEQVEANIGMAMVYALVAAAQDWLREKAAAGQEVPVDPAAARKAADDAEERRLAEIRSHGTMVTPQTFAEWKQRFDAETALQRSRLQGSEAAGDKKDKGPTGKHFFRQMEATAAEKGIEEQEEGDIDDEEEYEENGEMANGDLDGDEDEDGDDDFLDEYLADKAGE</sequence>
<feature type="region of interest" description="Disordered" evidence="1">
    <location>
        <begin position="176"/>
        <end position="260"/>
    </location>
</feature>
<dbReference type="EMBL" id="CAUYUE010000012">
    <property type="protein sequence ID" value="CAK0785444.1"/>
    <property type="molecule type" value="Genomic_DNA"/>
</dbReference>
<evidence type="ECO:0000313" key="3">
    <source>
        <dbReference type="EMBL" id="CAK0785444.1"/>
    </source>
</evidence>
<dbReference type="Pfam" id="PF05773">
    <property type="entry name" value="RWD"/>
    <property type="match status" value="1"/>
</dbReference>
<dbReference type="GO" id="GO:0033554">
    <property type="term" value="P:cellular response to stress"/>
    <property type="evidence" value="ECO:0007669"/>
    <property type="project" value="UniProtKB-ARBA"/>
</dbReference>
<dbReference type="PROSITE" id="PS50908">
    <property type="entry name" value="RWD"/>
    <property type="match status" value="1"/>
</dbReference>